<keyword evidence="2" id="KW-1185">Reference proteome</keyword>
<sequence>MSIASVADLYIAVGQDVKAIIRYKAIEELLTAHRLLRWEDELTRLLDAGAVTQEPVKEAFPRSHGIATFLAEHAVDRSDQSA</sequence>
<dbReference type="RefSeq" id="WP_181431392.1">
    <property type="nucleotide sequence ID" value="NZ_JACHVZ010000023.1"/>
</dbReference>
<gene>
    <name evidence="1" type="ORF">FHX59_006517</name>
</gene>
<comment type="caution">
    <text evidence="1">The sequence shown here is derived from an EMBL/GenBank/DDBJ whole genome shotgun (WGS) entry which is preliminary data.</text>
</comment>
<dbReference type="Proteomes" id="UP000533533">
    <property type="component" value="Unassembled WGS sequence"/>
</dbReference>
<organism evidence="1 2">
    <name type="scientific">Paraburkholderia silvatlantica</name>
    <dbReference type="NCBI Taxonomy" id="321895"/>
    <lineage>
        <taxon>Bacteria</taxon>
        <taxon>Pseudomonadati</taxon>
        <taxon>Pseudomonadota</taxon>
        <taxon>Betaproteobacteria</taxon>
        <taxon>Burkholderiales</taxon>
        <taxon>Burkholderiaceae</taxon>
        <taxon>Paraburkholderia</taxon>
    </lineage>
</organism>
<evidence type="ECO:0000313" key="2">
    <source>
        <dbReference type="Proteomes" id="UP000533533"/>
    </source>
</evidence>
<protein>
    <submittedName>
        <fullName evidence="1">Uncharacterized protein</fullName>
    </submittedName>
</protein>
<reference evidence="1 2" key="1">
    <citation type="submission" date="2020-08" db="EMBL/GenBank/DDBJ databases">
        <title>Genomic Encyclopedia of Type Strains, Phase IV (KMG-V): Genome sequencing to study the core and pangenomes of soil and plant-associated prokaryotes.</title>
        <authorList>
            <person name="Whitman W."/>
        </authorList>
    </citation>
    <scope>NUCLEOTIDE SEQUENCE [LARGE SCALE GENOMIC DNA]</scope>
    <source>
        <strain evidence="1 2">SRMrh-85</strain>
    </source>
</reference>
<dbReference type="EMBL" id="JACHVZ010000023">
    <property type="protein sequence ID" value="MBB2932043.1"/>
    <property type="molecule type" value="Genomic_DNA"/>
</dbReference>
<name>A0ABR6FX89_9BURK</name>
<evidence type="ECO:0000313" key="1">
    <source>
        <dbReference type="EMBL" id="MBB2932043.1"/>
    </source>
</evidence>
<accession>A0ABR6FX89</accession>
<proteinExistence type="predicted"/>